<sequence length="105" mass="10383">MLGIVSAALEGQGAVIVARLPIAETIAAIKSADAAMALVIVGPELPAVDRAMVLAAIAPLAVARAPRRLCALDIGHHAAEADVVAVARFLAGAKSTTGQVLVVGG</sequence>
<proteinExistence type="predicted"/>
<protein>
    <submittedName>
        <fullName evidence="2">Rossmann fold domain-containing protein</fullName>
    </submittedName>
</protein>
<evidence type="ECO:0000259" key="1">
    <source>
        <dbReference type="Pfam" id="PF21777"/>
    </source>
</evidence>
<name>A0ABU9XP80_9SPHN</name>
<reference evidence="2 3" key="1">
    <citation type="submission" date="2024-05" db="EMBL/GenBank/DDBJ databases">
        <authorList>
            <person name="Liu Q."/>
            <person name="Xin Y.-H."/>
        </authorList>
    </citation>
    <scope>NUCLEOTIDE SEQUENCE [LARGE SCALE GENOMIC DNA]</scope>
    <source>
        <strain evidence="2 3">CGMCC 1.15349</strain>
    </source>
</reference>
<dbReference type="EMBL" id="JBDIMF010000001">
    <property type="protein sequence ID" value="MEN2785638.1"/>
    <property type="molecule type" value="Genomic_DNA"/>
</dbReference>
<comment type="caution">
    <text evidence="2">The sequence shown here is derived from an EMBL/GenBank/DDBJ whole genome shotgun (WGS) entry which is preliminary data.</text>
</comment>
<evidence type="ECO:0000313" key="2">
    <source>
        <dbReference type="EMBL" id="MEN2785638.1"/>
    </source>
</evidence>
<dbReference type="Proteomes" id="UP001404104">
    <property type="component" value="Unassembled WGS sequence"/>
</dbReference>
<keyword evidence="3" id="KW-1185">Reference proteome</keyword>
<gene>
    <name evidence="2" type="ORF">ABC969_04290</name>
</gene>
<organism evidence="2 3">
    <name type="scientific">Sphingomonas qilianensis</name>
    <dbReference type="NCBI Taxonomy" id="1736690"/>
    <lineage>
        <taxon>Bacteria</taxon>
        <taxon>Pseudomonadati</taxon>
        <taxon>Pseudomonadota</taxon>
        <taxon>Alphaproteobacteria</taxon>
        <taxon>Sphingomonadales</taxon>
        <taxon>Sphingomonadaceae</taxon>
        <taxon>Sphingomonas</taxon>
    </lineage>
</organism>
<dbReference type="RefSeq" id="WP_345863197.1">
    <property type="nucleotide sequence ID" value="NZ_JBDIMF010000001.1"/>
</dbReference>
<dbReference type="InterPro" id="IPR048623">
    <property type="entry name" value="SDR-like_proteobact"/>
</dbReference>
<feature type="domain" description="Short chain dehydrogenase-like proteobacteria" evidence="1">
    <location>
        <begin position="25"/>
        <end position="102"/>
    </location>
</feature>
<evidence type="ECO:0000313" key="3">
    <source>
        <dbReference type="Proteomes" id="UP001404104"/>
    </source>
</evidence>
<accession>A0ABU9XP80</accession>
<dbReference type="Pfam" id="PF21777">
    <property type="entry name" value="SDR-like"/>
    <property type="match status" value="1"/>
</dbReference>